<dbReference type="InterPro" id="IPR024571">
    <property type="entry name" value="ERAP1-like_C_dom"/>
</dbReference>
<comment type="similarity">
    <text evidence="1">Belongs to the peptidase M1 family.</text>
</comment>
<organism evidence="4 5">
    <name type="scientific">Saccoglossus kowalevskii</name>
    <name type="common">Acorn worm</name>
    <dbReference type="NCBI Taxonomy" id="10224"/>
    <lineage>
        <taxon>Eukaryota</taxon>
        <taxon>Metazoa</taxon>
        <taxon>Hemichordata</taxon>
        <taxon>Enteropneusta</taxon>
        <taxon>Harrimaniidae</taxon>
        <taxon>Saccoglossus</taxon>
    </lineage>
</organism>
<feature type="domain" description="ERAP1-like C-terminal" evidence="3">
    <location>
        <begin position="12"/>
        <end position="311"/>
    </location>
</feature>
<dbReference type="Pfam" id="PF11838">
    <property type="entry name" value="ERAP1_C"/>
    <property type="match status" value="1"/>
</dbReference>
<dbReference type="GeneID" id="102810135"/>
<evidence type="ECO:0000259" key="3">
    <source>
        <dbReference type="Pfam" id="PF11838"/>
    </source>
</evidence>
<dbReference type="PANTHER" id="PTHR11533:SF276">
    <property type="entry name" value="GLUTAMYL AMINOPEPTIDASE"/>
    <property type="match status" value="1"/>
</dbReference>
<dbReference type="RefSeq" id="XP_006817288.1">
    <property type="nucleotide sequence ID" value="XM_006817225.1"/>
</dbReference>
<evidence type="ECO:0000313" key="4">
    <source>
        <dbReference type="Proteomes" id="UP000694865"/>
    </source>
</evidence>
<evidence type="ECO:0000256" key="2">
    <source>
        <dbReference type="ARBA" id="ARBA00022438"/>
    </source>
</evidence>
<sequence length="355" mass="41796">TIKIEGATNVNWYIANINQTTFIRVNYDIENWRKLIKQLLNDHEIFPVRNRVHLIDDAFYLGEALYLDHVIALEAMEYLDKESEYSPWQAFVADQMFTKYMIWRTSAYGLFEKYIRHLITPNYNNFGWAFDNFTKEIDYYHMSETLRTACSYSHADCINEATAQYGDWMENPDDNKIEDSMRNTVYCTSIRYGGDAEWSFAYKRQMNDTDEQSRLQSALACSRQPWTLNMYMEKAMDDESLSVTSTIENVRDNSGLGFDLAWDFTMNNFDFLHEKNSDEAYDLVWSFASKMNTQNDLKKLNAFGAKYYDMPGETANDFYKAVQRVETNIIWADRNMMQIKLFLQAAIQKISAMNE</sequence>
<keyword evidence="2" id="KW-0031">Aminopeptidase</keyword>
<gene>
    <name evidence="5" type="primary">LOC102810135</name>
</gene>
<feature type="non-terminal residue" evidence="5">
    <location>
        <position position="1"/>
    </location>
</feature>
<dbReference type="Proteomes" id="UP000694865">
    <property type="component" value="Unplaced"/>
</dbReference>
<evidence type="ECO:0000313" key="5">
    <source>
        <dbReference type="RefSeq" id="XP_006817288.1"/>
    </source>
</evidence>
<evidence type="ECO:0000256" key="1">
    <source>
        <dbReference type="ARBA" id="ARBA00010136"/>
    </source>
</evidence>
<dbReference type="InterPro" id="IPR050344">
    <property type="entry name" value="Peptidase_M1_aminopeptidases"/>
</dbReference>
<accession>A0ABM0MB97</accession>
<dbReference type="Gene3D" id="1.25.50.20">
    <property type="match status" value="1"/>
</dbReference>
<reference evidence="5" key="1">
    <citation type="submission" date="2025-08" db="UniProtKB">
        <authorList>
            <consortium name="RefSeq"/>
        </authorList>
    </citation>
    <scope>IDENTIFICATION</scope>
    <source>
        <tissue evidence="5">Testes</tissue>
    </source>
</reference>
<protein>
    <submittedName>
        <fullName evidence="5">Aminopeptidase N-like</fullName>
    </submittedName>
</protein>
<proteinExistence type="inferred from homology"/>
<dbReference type="PANTHER" id="PTHR11533">
    <property type="entry name" value="PROTEASE M1 ZINC METALLOPROTEASE"/>
    <property type="match status" value="1"/>
</dbReference>
<keyword evidence="2" id="KW-0378">Hydrolase</keyword>
<keyword evidence="4" id="KW-1185">Reference proteome</keyword>
<name>A0ABM0MB97_SACKO</name>
<keyword evidence="2" id="KW-0645">Protease</keyword>